<dbReference type="Gene3D" id="1.20.90.10">
    <property type="entry name" value="Phospholipase A2 domain"/>
    <property type="match status" value="1"/>
</dbReference>
<keyword evidence="5" id="KW-1185">Reference proteome</keyword>
<organism evidence="4 5">
    <name type="scientific">Glycine soja</name>
    <name type="common">Wild soybean</name>
    <dbReference type="NCBI Taxonomy" id="3848"/>
    <lineage>
        <taxon>Eukaryota</taxon>
        <taxon>Viridiplantae</taxon>
        <taxon>Streptophyta</taxon>
        <taxon>Embryophyta</taxon>
        <taxon>Tracheophyta</taxon>
        <taxon>Spermatophyta</taxon>
        <taxon>Magnoliopsida</taxon>
        <taxon>eudicotyledons</taxon>
        <taxon>Gunneridae</taxon>
        <taxon>Pentapetalae</taxon>
        <taxon>rosids</taxon>
        <taxon>fabids</taxon>
        <taxon>Fabales</taxon>
        <taxon>Fabaceae</taxon>
        <taxon>Papilionoideae</taxon>
        <taxon>50 kb inversion clade</taxon>
        <taxon>NPAAA clade</taxon>
        <taxon>indigoferoid/millettioid clade</taxon>
        <taxon>Phaseoleae</taxon>
        <taxon>Glycine</taxon>
        <taxon>Glycine subgen. Soja</taxon>
    </lineage>
</organism>
<dbReference type="GO" id="GO:0004623">
    <property type="term" value="F:phospholipase A2 activity"/>
    <property type="evidence" value="ECO:0007669"/>
    <property type="project" value="UniProtKB-EC"/>
</dbReference>
<feature type="transmembrane region" description="Helical" evidence="3">
    <location>
        <begin position="103"/>
        <end position="128"/>
    </location>
</feature>
<protein>
    <submittedName>
        <fullName evidence="4">Phospholipase A2-alpha isoform B</fullName>
        <ecNumber evidence="4">3.1.1.4</ecNumber>
    </submittedName>
</protein>
<keyword evidence="3" id="KW-1133">Transmembrane helix</keyword>
<keyword evidence="2" id="KW-0964">Secreted</keyword>
<proteinExistence type="predicted"/>
<dbReference type="GO" id="GO:0005576">
    <property type="term" value="C:extracellular region"/>
    <property type="evidence" value="ECO:0007669"/>
    <property type="project" value="UniProtKB-SubCell"/>
</dbReference>
<evidence type="ECO:0000313" key="5">
    <source>
        <dbReference type="Proteomes" id="UP000289340"/>
    </source>
</evidence>
<keyword evidence="3" id="KW-0812">Transmembrane</keyword>
<dbReference type="AlphaFoldDB" id="A0A445J9A8"/>
<evidence type="ECO:0000256" key="1">
    <source>
        <dbReference type="ARBA" id="ARBA00004613"/>
    </source>
</evidence>
<dbReference type="InterPro" id="IPR033113">
    <property type="entry name" value="PLA2_histidine"/>
</dbReference>
<keyword evidence="3" id="KW-0472">Membrane</keyword>
<evidence type="ECO:0000256" key="3">
    <source>
        <dbReference type="SAM" id="Phobius"/>
    </source>
</evidence>
<dbReference type="EC" id="3.1.1.4" evidence="4"/>
<keyword evidence="4" id="KW-0378">Hydrolase</keyword>
<dbReference type="Proteomes" id="UP000289340">
    <property type="component" value="Chromosome 8"/>
</dbReference>
<dbReference type="InterPro" id="IPR036444">
    <property type="entry name" value="PLipase_A2_dom_sf"/>
</dbReference>
<feature type="transmembrane region" description="Helical" evidence="3">
    <location>
        <begin position="6"/>
        <end position="24"/>
    </location>
</feature>
<name>A0A445J9A8_GLYSO</name>
<evidence type="ECO:0000256" key="2">
    <source>
        <dbReference type="ARBA" id="ARBA00022525"/>
    </source>
</evidence>
<sequence>MVPSQLSKYGLLFISCTFFLINFLTIPISSLNIGVETTGITVSVSKECSRTCESSFCSVPPLLRYGKYCGLLYSGCPGEKPCDGLDACCMYHDKCVQAKNSEFYFYTFLIYCIQAFYTISDLIFYTLIYCIQTFYTISDLISK</sequence>
<dbReference type="GO" id="GO:0050482">
    <property type="term" value="P:arachidonate secretion"/>
    <property type="evidence" value="ECO:0007669"/>
    <property type="project" value="InterPro"/>
</dbReference>
<comment type="caution">
    <text evidence="4">The sequence shown here is derived from an EMBL/GenBank/DDBJ whole genome shotgun (WGS) entry which is preliminary data.</text>
</comment>
<comment type="subcellular location">
    <subcellularLocation>
        <location evidence="1">Secreted</location>
    </subcellularLocation>
</comment>
<dbReference type="SUPFAM" id="SSF48619">
    <property type="entry name" value="Phospholipase A2, PLA2"/>
    <property type="match status" value="1"/>
</dbReference>
<accession>A0A445J9A8</accession>
<gene>
    <name evidence="4" type="ORF">D0Y65_019445</name>
</gene>
<dbReference type="GO" id="GO:0006644">
    <property type="term" value="P:phospholipid metabolic process"/>
    <property type="evidence" value="ECO:0007669"/>
    <property type="project" value="InterPro"/>
</dbReference>
<dbReference type="EMBL" id="QZWG01000008">
    <property type="protein sequence ID" value="RZB94980.1"/>
    <property type="molecule type" value="Genomic_DNA"/>
</dbReference>
<reference evidence="4 5" key="1">
    <citation type="submission" date="2018-09" db="EMBL/GenBank/DDBJ databases">
        <title>A high-quality reference genome of wild soybean provides a powerful tool to mine soybean genomes.</title>
        <authorList>
            <person name="Xie M."/>
            <person name="Chung C.Y.L."/>
            <person name="Li M.-W."/>
            <person name="Wong F.-L."/>
            <person name="Chan T.-F."/>
            <person name="Lam H.-M."/>
        </authorList>
    </citation>
    <scope>NUCLEOTIDE SEQUENCE [LARGE SCALE GENOMIC DNA]</scope>
    <source>
        <strain evidence="5">cv. W05</strain>
        <tissue evidence="4">Hypocotyl of etiolated seedlings</tissue>
    </source>
</reference>
<evidence type="ECO:0000313" key="4">
    <source>
        <dbReference type="EMBL" id="RZB94980.1"/>
    </source>
</evidence>
<dbReference type="PROSITE" id="PS00118">
    <property type="entry name" value="PA2_HIS"/>
    <property type="match status" value="1"/>
</dbReference>